<keyword evidence="3" id="KW-1185">Reference proteome</keyword>
<gene>
    <name evidence="2" type="ORF">AMORRO_LOCUS4518</name>
</gene>
<dbReference type="Proteomes" id="UP000789342">
    <property type="component" value="Unassembled WGS sequence"/>
</dbReference>
<proteinExistence type="predicted"/>
<feature type="compositionally biased region" description="Basic and acidic residues" evidence="1">
    <location>
        <begin position="287"/>
        <end position="303"/>
    </location>
</feature>
<accession>A0A9N9AGN7</accession>
<feature type="region of interest" description="Disordered" evidence="1">
    <location>
        <begin position="258"/>
        <end position="303"/>
    </location>
</feature>
<feature type="compositionally biased region" description="Polar residues" evidence="1">
    <location>
        <begin position="268"/>
        <end position="283"/>
    </location>
</feature>
<reference evidence="2" key="1">
    <citation type="submission" date="2021-06" db="EMBL/GenBank/DDBJ databases">
        <authorList>
            <person name="Kallberg Y."/>
            <person name="Tangrot J."/>
            <person name="Rosling A."/>
        </authorList>
    </citation>
    <scope>NUCLEOTIDE SEQUENCE</scope>
    <source>
        <strain evidence="2">CL551</strain>
    </source>
</reference>
<comment type="caution">
    <text evidence="2">The sequence shown here is derived from an EMBL/GenBank/DDBJ whole genome shotgun (WGS) entry which is preliminary data.</text>
</comment>
<dbReference type="EMBL" id="CAJVPV010002499">
    <property type="protein sequence ID" value="CAG8527684.1"/>
    <property type="molecule type" value="Genomic_DNA"/>
</dbReference>
<evidence type="ECO:0000313" key="2">
    <source>
        <dbReference type="EMBL" id="CAG8527684.1"/>
    </source>
</evidence>
<evidence type="ECO:0000256" key="1">
    <source>
        <dbReference type="SAM" id="MobiDB-lite"/>
    </source>
</evidence>
<name>A0A9N9AGN7_9GLOM</name>
<organism evidence="2 3">
    <name type="scientific">Acaulospora morrowiae</name>
    <dbReference type="NCBI Taxonomy" id="94023"/>
    <lineage>
        <taxon>Eukaryota</taxon>
        <taxon>Fungi</taxon>
        <taxon>Fungi incertae sedis</taxon>
        <taxon>Mucoromycota</taxon>
        <taxon>Glomeromycotina</taxon>
        <taxon>Glomeromycetes</taxon>
        <taxon>Diversisporales</taxon>
        <taxon>Acaulosporaceae</taxon>
        <taxon>Acaulospora</taxon>
    </lineage>
</organism>
<evidence type="ECO:0000313" key="3">
    <source>
        <dbReference type="Proteomes" id="UP000789342"/>
    </source>
</evidence>
<sequence length="303" mass="34634">MKNSNDTSASNISDNISNSDVASERIENSSDNTPDFDPYQEKDSRSFTSPIPIGTLLSEEKEINEFLELREKERVSNMARERNMEKKICRGQQLVRKTSSSSDTQNAISTEINPIIEITHDHKTTRLESMPTDQAQNTGIKIPYNKRVEQILRHDLSVFIKENNNNKVSDVFDIQIPEFSLEVIITGSSKITAQNIADLFVIAMKVRQKEILCWYCYYKAYENRTEDIKHLNVKKMIGVTNCNAHVIEQSNLNDVNKKSLPETELDVPTTSSIPSFHTSNSEDMISEDNKSLPKTEDIQLRRQ</sequence>
<dbReference type="AlphaFoldDB" id="A0A9N9AGN7"/>
<feature type="region of interest" description="Disordered" evidence="1">
    <location>
        <begin position="1"/>
        <end position="53"/>
    </location>
</feature>
<protein>
    <submittedName>
        <fullName evidence="2">459_t:CDS:1</fullName>
    </submittedName>
</protein>
<dbReference type="OrthoDB" id="2445466at2759"/>
<feature type="compositionally biased region" description="Low complexity" evidence="1">
    <location>
        <begin position="1"/>
        <end position="21"/>
    </location>
</feature>